<dbReference type="EMBL" id="KT624883">
    <property type="protein sequence ID" value="ALO21120.1"/>
    <property type="molecule type" value="Genomic_DNA"/>
</dbReference>
<comment type="similarity">
    <text evidence="3 9">Belongs to the PsaJ family.</text>
</comment>
<keyword evidence="6 9" id="KW-1133">Transmembrane helix</keyword>
<keyword evidence="11" id="KW-0934">Plastid</keyword>
<evidence type="ECO:0000256" key="6">
    <source>
        <dbReference type="ARBA" id="ARBA00022989"/>
    </source>
</evidence>
<keyword evidence="11" id="KW-0150">Chloroplast</keyword>
<keyword evidence="5 9" id="KW-0812">Transmembrane</keyword>
<gene>
    <name evidence="9 11" type="primary">psaJ</name>
</gene>
<name>A0A0S2IC96_9CHLO</name>
<proteinExistence type="inferred from homology"/>
<dbReference type="PANTHER" id="PTHR36082:SF2">
    <property type="entry name" value="PHOTOSYSTEM I REACTION CENTER SUBUNIT IX"/>
    <property type="match status" value="1"/>
</dbReference>
<dbReference type="AlphaFoldDB" id="A0A0S2IC96"/>
<evidence type="ECO:0000256" key="9">
    <source>
        <dbReference type="HAMAP-Rule" id="MF_00522"/>
    </source>
</evidence>
<evidence type="ECO:0000256" key="1">
    <source>
        <dbReference type="ARBA" id="ARBA00002115"/>
    </source>
</evidence>
<dbReference type="GO" id="GO:0009535">
    <property type="term" value="C:chloroplast thylakoid membrane"/>
    <property type="evidence" value="ECO:0007669"/>
    <property type="project" value="UniProtKB-SubCell"/>
</dbReference>
<evidence type="ECO:0000256" key="2">
    <source>
        <dbReference type="ARBA" id="ARBA00004167"/>
    </source>
</evidence>
<dbReference type="HAMAP" id="MF_00522">
    <property type="entry name" value="PSI_PsaJ"/>
    <property type="match status" value="1"/>
</dbReference>
<evidence type="ECO:0000256" key="4">
    <source>
        <dbReference type="ARBA" id="ARBA00019868"/>
    </source>
</evidence>
<dbReference type="InterPro" id="IPR002615">
    <property type="entry name" value="PSI_PsaJ"/>
</dbReference>
<keyword evidence="9" id="KW-0793">Thylakoid</keyword>
<accession>A0A0S2IC96</accession>
<dbReference type="PANTHER" id="PTHR36082">
    <property type="match status" value="1"/>
</dbReference>
<dbReference type="Pfam" id="PF01701">
    <property type="entry name" value="PSI_PsaJ"/>
    <property type="match status" value="1"/>
</dbReference>
<feature type="transmembrane region" description="Helical" evidence="10">
    <location>
        <begin position="6"/>
        <end position="27"/>
    </location>
</feature>
<evidence type="ECO:0000256" key="3">
    <source>
        <dbReference type="ARBA" id="ARBA00006318"/>
    </source>
</evidence>
<evidence type="ECO:0000256" key="7">
    <source>
        <dbReference type="ARBA" id="ARBA00023136"/>
    </source>
</evidence>
<keyword evidence="9" id="KW-0602">Photosynthesis</keyword>
<comment type="function">
    <text evidence="1 9">May help in the organization of the PsaE and PsaF subunits.</text>
</comment>
<geneLocation type="chloroplast" evidence="11"/>
<organism evidence="11">
    <name type="scientific">Staurocarteria crucifera</name>
    <dbReference type="NCBI Taxonomy" id="47781"/>
    <lineage>
        <taxon>Eukaryota</taxon>
        <taxon>Viridiplantae</taxon>
        <taxon>Chlorophyta</taxon>
        <taxon>core chlorophytes</taxon>
        <taxon>Chlorophyceae</taxon>
        <taxon>CS clade</taxon>
        <taxon>Chlamydomonadales</taxon>
        <taxon>Chlamydomonadaceae</taxon>
        <taxon>Staurocarteria</taxon>
    </lineage>
</organism>
<evidence type="ECO:0000256" key="10">
    <source>
        <dbReference type="SAM" id="Phobius"/>
    </source>
</evidence>
<dbReference type="Gene3D" id="1.20.5.510">
    <property type="entry name" value="Single helix bin"/>
    <property type="match status" value="1"/>
</dbReference>
<evidence type="ECO:0000313" key="11">
    <source>
        <dbReference type="EMBL" id="ALO21120.1"/>
    </source>
</evidence>
<comment type="subcellular location">
    <subcellularLocation>
        <location evidence="2">Membrane</location>
        <topology evidence="2">Single-pass membrane protein</topology>
    </subcellularLocation>
    <subcellularLocation>
        <location evidence="9">Plastid</location>
        <location evidence="9">Chloroplast thylakoid membrane</location>
        <topology evidence="9">Single-pass membrane protein</topology>
    </subcellularLocation>
</comment>
<protein>
    <recommendedName>
        <fullName evidence="4 9">Photosystem I reaction center subunit IX</fullName>
    </recommendedName>
    <alternativeName>
        <fullName evidence="8 9">PSI-J</fullName>
    </alternativeName>
</protein>
<dbReference type="SUPFAM" id="SSF81544">
    <property type="entry name" value="Subunit IX of photosystem I reaction centre, PsaJ"/>
    <property type="match status" value="1"/>
</dbReference>
<keyword evidence="7 9" id="KW-0472">Membrane</keyword>
<reference evidence="11" key="1">
    <citation type="journal article" date="2015" name="BMC Evol. Biol.">
        <title>Chloroplast phylogenomic analysis of chlorophyte green algae identifies a novel lineage sister to the Sphaeropleales (Chlorophyceae).</title>
        <authorList>
            <person name="Lemieux C."/>
            <person name="Vincent A.T."/>
            <person name="Labarre A."/>
            <person name="Otis C."/>
            <person name="Turmel M."/>
        </authorList>
    </citation>
    <scope>NUCLEOTIDE SEQUENCE</scope>
</reference>
<sequence length="41" mass="4673">MKDFTTYLSTAPVVAVGWFIFTAGLLIEINRFFPDPLVFSF</sequence>
<evidence type="ECO:0000256" key="5">
    <source>
        <dbReference type="ARBA" id="ARBA00022692"/>
    </source>
</evidence>
<evidence type="ECO:0000256" key="8">
    <source>
        <dbReference type="ARBA" id="ARBA00033429"/>
    </source>
</evidence>
<dbReference type="GO" id="GO:0009522">
    <property type="term" value="C:photosystem I"/>
    <property type="evidence" value="ECO:0007669"/>
    <property type="project" value="UniProtKB-KW"/>
</dbReference>
<keyword evidence="9" id="KW-0603">Photosystem I</keyword>
<dbReference type="GO" id="GO:0015979">
    <property type="term" value="P:photosynthesis"/>
    <property type="evidence" value="ECO:0007669"/>
    <property type="project" value="UniProtKB-UniRule"/>
</dbReference>
<dbReference type="InterPro" id="IPR036062">
    <property type="entry name" value="PSI_PsaJ_sf"/>
</dbReference>